<evidence type="ECO:0000313" key="3">
    <source>
        <dbReference type="Proteomes" id="UP001601444"/>
    </source>
</evidence>
<gene>
    <name evidence="2" type="ORF">ACFYTF_22870</name>
</gene>
<dbReference type="Proteomes" id="UP001601444">
    <property type="component" value="Unassembled WGS sequence"/>
</dbReference>
<keyword evidence="3" id="KW-1185">Reference proteome</keyword>
<dbReference type="RefSeq" id="WP_052314331.1">
    <property type="nucleotide sequence ID" value="NZ_JBIAMX010000015.1"/>
</dbReference>
<feature type="compositionally biased region" description="Low complexity" evidence="1">
    <location>
        <begin position="167"/>
        <end position="182"/>
    </location>
</feature>
<name>A0ABW6PU13_9NOCA</name>
<reference evidence="2 3" key="1">
    <citation type="submission" date="2024-10" db="EMBL/GenBank/DDBJ databases">
        <title>The Natural Products Discovery Center: Release of the First 8490 Sequenced Strains for Exploring Actinobacteria Biosynthetic Diversity.</title>
        <authorList>
            <person name="Kalkreuter E."/>
            <person name="Kautsar S.A."/>
            <person name="Yang D."/>
            <person name="Bader C.D."/>
            <person name="Teijaro C.N."/>
            <person name="Fluegel L."/>
            <person name="Davis C.M."/>
            <person name="Simpson J.R."/>
            <person name="Lauterbach L."/>
            <person name="Steele A.D."/>
            <person name="Gui C."/>
            <person name="Meng S."/>
            <person name="Li G."/>
            <person name="Viehrig K."/>
            <person name="Ye F."/>
            <person name="Su P."/>
            <person name="Kiefer A.F."/>
            <person name="Nichols A."/>
            <person name="Cepeda A.J."/>
            <person name="Yan W."/>
            <person name="Fan B."/>
            <person name="Jiang Y."/>
            <person name="Adhikari A."/>
            <person name="Zheng C.-J."/>
            <person name="Schuster L."/>
            <person name="Cowan T.M."/>
            <person name="Smanski M.J."/>
            <person name="Chevrette M.G."/>
            <person name="De Carvalho L.P.S."/>
            <person name="Shen B."/>
        </authorList>
    </citation>
    <scope>NUCLEOTIDE SEQUENCE [LARGE SCALE GENOMIC DNA]</scope>
    <source>
        <strain evidence="2 3">NPDC004045</strain>
    </source>
</reference>
<sequence>MIDLQQTSAPTTWRDADGAAVGFTEARAAWVEAAHELLVETAGRFNNFVVNTDLAEQIQERSGIRTRVKWQHWLSVVLDRVTERCHRDNEPPLSALCVRKNQTIGTGYRYILEVAGLPIPDDLEMHAAAARWQCYQHYATDLPADGGLPTLPPKVAAVRNRTSEQLAATEAAAEPAPRQTATSRARVTTPKPEVVRKPVCVECYMELPASKVCYYCG</sequence>
<comment type="caution">
    <text evidence="2">The sequence shown here is derived from an EMBL/GenBank/DDBJ whole genome shotgun (WGS) entry which is preliminary data.</text>
</comment>
<proteinExistence type="predicted"/>
<dbReference type="EMBL" id="JBIAMX010000015">
    <property type="protein sequence ID" value="MFF0545683.1"/>
    <property type="molecule type" value="Genomic_DNA"/>
</dbReference>
<protein>
    <submittedName>
        <fullName evidence="2">Uncharacterized protein</fullName>
    </submittedName>
</protein>
<evidence type="ECO:0000256" key="1">
    <source>
        <dbReference type="SAM" id="MobiDB-lite"/>
    </source>
</evidence>
<accession>A0ABW6PU13</accession>
<evidence type="ECO:0000313" key="2">
    <source>
        <dbReference type="EMBL" id="MFF0545683.1"/>
    </source>
</evidence>
<organism evidence="2 3">
    <name type="scientific">Nocardia thailandica</name>
    <dbReference type="NCBI Taxonomy" id="257275"/>
    <lineage>
        <taxon>Bacteria</taxon>
        <taxon>Bacillati</taxon>
        <taxon>Actinomycetota</taxon>
        <taxon>Actinomycetes</taxon>
        <taxon>Mycobacteriales</taxon>
        <taxon>Nocardiaceae</taxon>
        <taxon>Nocardia</taxon>
    </lineage>
</organism>
<feature type="region of interest" description="Disordered" evidence="1">
    <location>
        <begin position="167"/>
        <end position="189"/>
    </location>
</feature>